<dbReference type="SUPFAM" id="SSF53448">
    <property type="entry name" value="Nucleotide-diphospho-sugar transferases"/>
    <property type="match status" value="1"/>
</dbReference>
<protein>
    <recommendedName>
        <fullName evidence="1">Glycosyltransferase 2-like domain-containing protein</fullName>
    </recommendedName>
</protein>
<name>A0A919MI90_9ACTN</name>
<dbReference type="InterPro" id="IPR029044">
    <property type="entry name" value="Nucleotide-diphossugar_trans"/>
</dbReference>
<feature type="domain" description="Glycosyltransferase 2-like" evidence="1">
    <location>
        <begin position="35"/>
        <end position="121"/>
    </location>
</feature>
<evidence type="ECO:0000313" key="2">
    <source>
        <dbReference type="EMBL" id="GIE50494.1"/>
    </source>
</evidence>
<dbReference type="Gene3D" id="3.90.550.10">
    <property type="entry name" value="Spore Coat Polysaccharide Biosynthesis Protein SpsA, Chain A"/>
    <property type="match status" value="1"/>
</dbReference>
<dbReference type="Proteomes" id="UP000647172">
    <property type="component" value="Unassembled WGS sequence"/>
</dbReference>
<comment type="caution">
    <text evidence="2">The sequence shown here is derived from an EMBL/GenBank/DDBJ whole genome shotgun (WGS) entry which is preliminary data.</text>
</comment>
<accession>A0A919MI90</accession>
<dbReference type="AlphaFoldDB" id="A0A919MI90"/>
<organism evidence="2 3">
    <name type="scientific">Actinoplanes nipponensis</name>
    <dbReference type="NCBI Taxonomy" id="135950"/>
    <lineage>
        <taxon>Bacteria</taxon>
        <taxon>Bacillati</taxon>
        <taxon>Actinomycetota</taxon>
        <taxon>Actinomycetes</taxon>
        <taxon>Micromonosporales</taxon>
        <taxon>Micromonosporaceae</taxon>
        <taxon>Actinoplanes</taxon>
    </lineage>
</organism>
<reference evidence="2" key="1">
    <citation type="submission" date="2021-01" db="EMBL/GenBank/DDBJ databases">
        <title>Whole genome shotgun sequence of Actinoplanes nipponensis NBRC 14063.</title>
        <authorList>
            <person name="Komaki H."/>
            <person name="Tamura T."/>
        </authorList>
    </citation>
    <scope>NUCLEOTIDE SEQUENCE</scope>
    <source>
        <strain evidence="2">NBRC 14063</strain>
    </source>
</reference>
<dbReference type="InterPro" id="IPR001173">
    <property type="entry name" value="Glyco_trans_2-like"/>
</dbReference>
<dbReference type="Pfam" id="PF00535">
    <property type="entry name" value="Glycos_transf_2"/>
    <property type="match status" value="1"/>
</dbReference>
<dbReference type="EMBL" id="BOMQ01000050">
    <property type="protein sequence ID" value="GIE50494.1"/>
    <property type="molecule type" value="Genomic_DNA"/>
</dbReference>
<evidence type="ECO:0000313" key="3">
    <source>
        <dbReference type="Proteomes" id="UP000647172"/>
    </source>
</evidence>
<gene>
    <name evidence="2" type="ORF">Ani05nite_40280</name>
</gene>
<evidence type="ECO:0000259" key="1">
    <source>
        <dbReference type="Pfam" id="PF00535"/>
    </source>
</evidence>
<keyword evidence="3" id="KW-1185">Reference proteome</keyword>
<sequence length="146" mass="15636">MTVAAELSGMTVAHMIASPPVVFPSGTPCPTVEFSVVVPFRNPGSALRHTVQRITEVLYAQNVSFQIIAVATESTDGSEYTLAGLHGTWVSSDPDIRDRGAALEYGFASAVGAWIGFIDVDIDADVDPYELVECLHRAREAMHSPS</sequence>
<proteinExistence type="predicted"/>